<dbReference type="GO" id="GO:0007165">
    <property type="term" value="P:signal transduction"/>
    <property type="evidence" value="ECO:0007669"/>
    <property type="project" value="InterPro"/>
</dbReference>
<feature type="region of interest" description="Disordered" evidence="1">
    <location>
        <begin position="146"/>
        <end position="368"/>
    </location>
</feature>
<feature type="region of interest" description="Disordered" evidence="1">
    <location>
        <begin position="447"/>
        <end position="473"/>
    </location>
</feature>
<dbReference type="EMBL" id="JANPWB010000006">
    <property type="protein sequence ID" value="KAJ1178459.1"/>
    <property type="molecule type" value="Genomic_DNA"/>
</dbReference>
<dbReference type="GO" id="GO:0003779">
    <property type="term" value="F:actin binding"/>
    <property type="evidence" value="ECO:0007669"/>
    <property type="project" value="InterPro"/>
</dbReference>
<feature type="compositionally biased region" description="Basic and acidic residues" evidence="1">
    <location>
        <begin position="217"/>
        <end position="316"/>
    </location>
</feature>
<keyword evidence="3" id="KW-1185">Reference proteome</keyword>
<comment type="caution">
    <text evidence="2">The sequence shown here is derived from an EMBL/GenBank/DDBJ whole genome shotgun (WGS) entry which is preliminary data.</text>
</comment>
<name>A0AAV7TP37_PLEWA</name>
<dbReference type="PANTHER" id="PTHR18949:SF1">
    <property type="entry name" value="LYMPHOCYTE-SPECIFIC PROTEIN 1"/>
    <property type="match status" value="1"/>
</dbReference>
<evidence type="ECO:0000256" key="1">
    <source>
        <dbReference type="SAM" id="MobiDB-lite"/>
    </source>
</evidence>
<accession>A0AAV7TP37</accession>
<gene>
    <name evidence="2" type="ORF">NDU88_003705</name>
</gene>
<dbReference type="InterPro" id="IPR006018">
    <property type="entry name" value="Caldesmon_LSP"/>
</dbReference>
<dbReference type="InterPro" id="IPR002211">
    <property type="entry name" value="Lymphspecific"/>
</dbReference>
<evidence type="ECO:0008006" key="4">
    <source>
        <dbReference type="Google" id="ProtNLM"/>
    </source>
</evidence>
<evidence type="ECO:0000313" key="3">
    <source>
        <dbReference type="Proteomes" id="UP001066276"/>
    </source>
</evidence>
<dbReference type="PANTHER" id="PTHR18949">
    <property type="entry name" value="CALDESMON"/>
    <property type="match status" value="1"/>
</dbReference>
<evidence type="ECO:0000313" key="2">
    <source>
        <dbReference type="EMBL" id="KAJ1178459.1"/>
    </source>
</evidence>
<dbReference type="AlphaFoldDB" id="A0AAV7TP37"/>
<reference evidence="2" key="1">
    <citation type="journal article" date="2022" name="bioRxiv">
        <title>Sequencing and chromosome-scale assembly of the giantPleurodeles waltlgenome.</title>
        <authorList>
            <person name="Brown T."/>
            <person name="Elewa A."/>
            <person name="Iarovenko S."/>
            <person name="Subramanian E."/>
            <person name="Araus A.J."/>
            <person name="Petzold A."/>
            <person name="Susuki M."/>
            <person name="Suzuki K.-i.T."/>
            <person name="Hayashi T."/>
            <person name="Toyoda A."/>
            <person name="Oliveira C."/>
            <person name="Osipova E."/>
            <person name="Leigh N.D."/>
            <person name="Simon A."/>
            <person name="Yun M.H."/>
        </authorList>
    </citation>
    <scope>NUCLEOTIDE SEQUENCE</scope>
    <source>
        <strain evidence="2">20211129_DDA</strain>
        <tissue evidence="2">Liver</tissue>
    </source>
</reference>
<organism evidence="2 3">
    <name type="scientific">Pleurodeles waltl</name>
    <name type="common">Iberian ribbed newt</name>
    <dbReference type="NCBI Taxonomy" id="8319"/>
    <lineage>
        <taxon>Eukaryota</taxon>
        <taxon>Metazoa</taxon>
        <taxon>Chordata</taxon>
        <taxon>Craniata</taxon>
        <taxon>Vertebrata</taxon>
        <taxon>Euteleostomi</taxon>
        <taxon>Amphibia</taxon>
        <taxon>Batrachia</taxon>
        <taxon>Caudata</taxon>
        <taxon>Salamandroidea</taxon>
        <taxon>Salamandridae</taxon>
        <taxon>Pleurodelinae</taxon>
        <taxon>Pleurodeles</taxon>
    </lineage>
</organism>
<dbReference type="Pfam" id="PF02029">
    <property type="entry name" value="Caldesmon"/>
    <property type="match status" value="1"/>
</dbReference>
<dbReference type="Proteomes" id="UP001066276">
    <property type="component" value="Chromosome 3_2"/>
</dbReference>
<sequence>MSTVLVRRDSSKRLQNLLKLTTQWSVEDEEEAARERRRRERERQGQSQEDDELTSPSVQNGVTEVLDNRCDFKPLGSSELEEDEGFSDWSLKLEQRKQRIGAQEAASVPTMSGADAEPQGGEDVQEQQSLGFKPFAAGFASLRINPACDFEPSDDSRTLEGQSPEEGLEDDMQARMRNSPPSSLSPSANEEDDAGLGEAEALLAMGTLSRDEEESRDLERTIQREAELEELKQEARRRQQEEEAERQRKEEEQRLEEEKRQWEEEVCRREEEKRLRDQDARRLEEEEQRALEEAEIQKAEEEERERQRWEAEERRQKTFSSSGSDVDEANRPLSPMSPTVKILDRTESLNRSIKKSNSVKKTQPALPISKIDDRLEQYTHAIESSAKTPKLQRQPSIELISTVEAVANKKSLFETGDMSAQTAGKVTPCKDTEGLNVGVSDLIHQFAKGTPGSNSKTSPHKASGSNGNKKYKFVPVGHGKYEKVLIDDHEDH</sequence>
<protein>
    <recommendedName>
        <fullName evidence="4">Lymphocyte-specific protein 1</fullName>
    </recommendedName>
</protein>
<feature type="region of interest" description="Disordered" evidence="1">
    <location>
        <begin position="21"/>
        <end position="132"/>
    </location>
</feature>
<proteinExistence type="predicted"/>
<dbReference type="PRINTS" id="PR01083">
    <property type="entry name" value="LYMPHSPCIFIC"/>
</dbReference>